<gene>
    <name evidence="2" type="ORF">TcWFU_000084</name>
    <name evidence="3" type="ORF">TcWFU_002946</name>
</gene>
<name>A0ABR4Q7Y8_9CEST</name>
<reference evidence="3" key="2">
    <citation type="submission" date="2024-12" db="EMBL/GenBank/DDBJ databases">
        <authorList>
            <person name="Estrada K."/>
            <person name="Bobes R.J."/>
            <person name="Sanchez-Flores A."/>
            <person name="Laclette J.P."/>
        </authorList>
    </citation>
    <scope>NUCLEOTIDE SEQUENCE</scope>
    <source>
        <strain evidence="3">WFUcys</strain>
        <tissue evidence="3">Peritoneal cavity of infected mice</tissue>
    </source>
</reference>
<feature type="region of interest" description="Disordered" evidence="1">
    <location>
        <begin position="60"/>
        <end position="109"/>
    </location>
</feature>
<sequence length="109" mass="11556">MSDLNVSSCGLLCSLVLVVCLLLKAVEVVIGNSLNFICLLWTLVEVVDFLVDCRGFAASDLADGSEGKVGGGAVGCGLTPLSSHRPRRRCPRRRRGRPRHLPASSIPPG</sequence>
<proteinExistence type="predicted"/>
<reference evidence="3 4" key="1">
    <citation type="journal article" date="2022" name="Front. Cell. Infect. Microbiol.">
        <title>The Genomes of Two Strains of Taenia crassiceps the Animal Model for the Study of Human Cysticercosis.</title>
        <authorList>
            <person name="Bobes R.J."/>
            <person name="Estrada K."/>
            <person name="Rios-Valencia D.G."/>
            <person name="Calderon-Gallegos A."/>
            <person name="de la Torre P."/>
            <person name="Carrero J.C."/>
            <person name="Sanchez-Flores A."/>
            <person name="Laclette J.P."/>
        </authorList>
    </citation>
    <scope>NUCLEOTIDE SEQUENCE [LARGE SCALE GENOMIC DNA]</scope>
    <source>
        <strain evidence="3">WFUcys</strain>
    </source>
</reference>
<feature type="compositionally biased region" description="Basic residues" evidence="1">
    <location>
        <begin position="84"/>
        <end position="100"/>
    </location>
</feature>
<evidence type="ECO:0000256" key="1">
    <source>
        <dbReference type="SAM" id="MobiDB-lite"/>
    </source>
</evidence>
<evidence type="ECO:0000313" key="3">
    <source>
        <dbReference type="EMBL" id="KAL5105725.1"/>
    </source>
</evidence>
<accession>A0ABR4Q7Y8</accession>
<evidence type="ECO:0000313" key="4">
    <source>
        <dbReference type="Proteomes" id="UP001651158"/>
    </source>
</evidence>
<keyword evidence="4" id="KW-1185">Reference proteome</keyword>
<dbReference type="Proteomes" id="UP001651158">
    <property type="component" value="Unassembled WGS sequence"/>
</dbReference>
<evidence type="ECO:0000313" key="2">
    <source>
        <dbReference type="EMBL" id="KAL5105611.1"/>
    </source>
</evidence>
<dbReference type="EMBL" id="JAKROA010000007">
    <property type="protein sequence ID" value="KAL5105725.1"/>
    <property type="molecule type" value="Genomic_DNA"/>
</dbReference>
<comment type="caution">
    <text evidence="3">The sequence shown here is derived from an EMBL/GenBank/DDBJ whole genome shotgun (WGS) entry which is preliminary data.</text>
</comment>
<dbReference type="EMBL" id="JAKROA010000007">
    <property type="protein sequence ID" value="KAL5105611.1"/>
    <property type="molecule type" value="Genomic_DNA"/>
</dbReference>
<protein>
    <submittedName>
        <fullName evidence="3">Uncharacterized protein</fullName>
    </submittedName>
</protein>
<organism evidence="3 4">
    <name type="scientific">Taenia crassiceps</name>
    <dbReference type="NCBI Taxonomy" id="6207"/>
    <lineage>
        <taxon>Eukaryota</taxon>
        <taxon>Metazoa</taxon>
        <taxon>Spiralia</taxon>
        <taxon>Lophotrochozoa</taxon>
        <taxon>Platyhelminthes</taxon>
        <taxon>Cestoda</taxon>
        <taxon>Eucestoda</taxon>
        <taxon>Cyclophyllidea</taxon>
        <taxon>Taeniidae</taxon>
        <taxon>Taenia</taxon>
    </lineage>
</organism>